<evidence type="ECO:0000313" key="13">
    <source>
        <dbReference type="EMBL" id="AFT69150.1"/>
    </source>
</evidence>
<dbReference type="CDD" id="cd07033">
    <property type="entry name" value="TPP_PYR_DXS_TK_like"/>
    <property type="match status" value="1"/>
</dbReference>
<dbReference type="InterPro" id="IPR020826">
    <property type="entry name" value="Transketolase_BS"/>
</dbReference>
<dbReference type="Pfam" id="PF13292">
    <property type="entry name" value="DXP_synthase_N"/>
    <property type="match status" value="1"/>
</dbReference>
<evidence type="ECO:0000256" key="11">
    <source>
        <dbReference type="HAMAP-Rule" id="MF_00315"/>
    </source>
</evidence>
<dbReference type="Pfam" id="PF02780">
    <property type="entry name" value="Transketolase_C"/>
    <property type="match status" value="1"/>
</dbReference>
<dbReference type="InterPro" id="IPR029061">
    <property type="entry name" value="THDP-binding"/>
</dbReference>
<feature type="binding site" evidence="11">
    <location>
        <position position="159"/>
    </location>
    <ligand>
        <name>Mg(2+)</name>
        <dbReference type="ChEBI" id="CHEBI:18420"/>
    </ligand>
</feature>
<feature type="binding site" evidence="11">
    <location>
        <begin position="128"/>
        <end position="130"/>
    </location>
    <ligand>
        <name>thiamine diphosphate</name>
        <dbReference type="ChEBI" id="CHEBI:58937"/>
    </ligand>
</feature>
<dbReference type="SUPFAM" id="SSF52922">
    <property type="entry name" value="TK C-terminal domain-like"/>
    <property type="match status" value="1"/>
</dbReference>
<dbReference type="HOGENOM" id="CLU_009227_1_4_6"/>
<dbReference type="GO" id="GO:0009228">
    <property type="term" value="P:thiamine biosynthetic process"/>
    <property type="evidence" value="ECO:0007669"/>
    <property type="project" value="UniProtKB-UniRule"/>
</dbReference>
<feature type="binding site" evidence="11">
    <location>
        <position position="87"/>
    </location>
    <ligand>
        <name>thiamine diphosphate</name>
        <dbReference type="ChEBI" id="CHEBI:58937"/>
    </ligand>
</feature>
<proteinExistence type="inferred from homology"/>
<keyword evidence="8 11" id="KW-0786">Thiamine pyrophosphate</keyword>
<sequence>MPKTFTDIPLTRPATPLLDSIHAPADLRRLAPHRLEQLVDELRAYLLFAVGRSGGHFGAGLGVVELTVALHYLFDTPHDRLVWDVGHQCYPHKILTGRREALTSIRQRHGLSGFPKRSESPYDTFGVGHSSTSVSAALGMALGARQGDKDRRTVAVIGDGAMTAGQAFEALSHAAHTRANLLVILNDNTMSIGHNVGGLANYFARIWASKTYIALREGGKKVLSAMPAAWDFVRRTEESMKNMVSPDMLFEAIGFNYIGPIDGHDLDELTATLENMRDLEGPQLLHVYTTKGKGFAPAEADPVGYHALNKIEPKAKVEVAKPAKAKGPKYQDVFGQWLCDMAERDPRVVGITPAMCEGSGMVAFRDRFPDRYHDVAICEQHAVTLGAGLACEGQKPVVAIYSTFLQRGYDQLIHDVALQDLDVTFGLDRAGIVGEDGATHGGVFDLAYLRTVPNMVIAAPSDENECRQLLYTAWLHQGPAAVRYPRGTGPGAIIEDNMTPLPLGKSRVLREGKGPVTILSFGALGEAAREAGEALDATVLDMRWVKPLDRDAILGAATSHTLLVTLEDHQRMGGAGSAVNELLMDEGVVMPVLNLALPDEFVHHGKREALLADHGLDAAGVERQIRDRLQRLDAALPNRA</sequence>
<dbReference type="GO" id="GO:0005829">
    <property type="term" value="C:cytosol"/>
    <property type="evidence" value="ECO:0007669"/>
    <property type="project" value="TreeGrafter"/>
</dbReference>
<keyword evidence="4 11" id="KW-0808">Transferase</keyword>
<evidence type="ECO:0000256" key="9">
    <source>
        <dbReference type="ARBA" id="ARBA00023229"/>
    </source>
</evidence>
<dbReference type="InterPro" id="IPR005477">
    <property type="entry name" value="Dxylulose-5-P_synthase"/>
</dbReference>
<dbReference type="PROSITE" id="PS00801">
    <property type="entry name" value="TRANSKETOLASE_1"/>
    <property type="match status" value="1"/>
</dbReference>
<dbReference type="PANTHER" id="PTHR43322">
    <property type="entry name" value="1-D-DEOXYXYLULOSE 5-PHOSPHATE SYNTHASE-RELATED"/>
    <property type="match status" value="1"/>
</dbReference>
<dbReference type="SMART" id="SM00861">
    <property type="entry name" value="Transket_pyr"/>
    <property type="match status" value="1"/>
</dbReference>
<dbReference type="InterPro" id="IPR009014">
    <property type="entry name" value="Transketo_C/PFOR_II"/>
</dbReference>
<comment type="pathway">
    <text evidence="1 11">Metabolic intermediate biosynthesis; 1-deoxy-D-xylulose 5-phosphate biosynthesis; 1-deoxy-D-xylulose 5-phosphate from D-glyceraldehyde 3-phosphate and pyruvate: step 1/1.</text>
</comment>
<dbReference type="EMBL" id="CP003466">
    <property type="protein sequence ID" value="AFT69150.1"/>
    <property type="molecule type" value="Genomic_DNA"/>
</dbReference>
<dbReference type="CDD" id="cd02007">
    <property type="entry name" value="TPP_DXS"/>
    <property type="match status" value="1"/>
</dbReference>
<dbReference type="InterPro" id="IPR005475">
    <property type="entry name" value="Transketolase-like_Pyr-bd"/>
</dbReference>
<dbReference type="GO" id="GO:0016114">
    <property type="term" value="P:terpenoid biosynthetic process"/>
    <property type="evidence" value="ECO:0007669"/>
    <property type="project" value="UniProtKB-UniRule"/>
</dbReference>
<dbReference type="KEGG" id="adi:B5T_00866"/>
<dbReference type="AlphaFoldDB" id="K0C9C3"/>
<dbReference type="GO" id="GO:0000287">
    <property type="term" value="F:magnesium ion binding"/>
    <property type="evidence" value="ECO:0007669"/>
    <property type="project" value="UniProtKB-UniRule"/>
</dbReference>
<comment type="catalytic activity">
    <reaction evidence="11">
        <text>D-glyceraldehyde 3-phosphate + pyruvate + H(+) = 1-deoxy-D-xylulose 5-phosphate + CO2</text>
        <dbReference type="Rhea" id="RHEA:12605"/>
        <dbReference type="ChEBI" id="CHEBI:15361"/>
        <dbReference type="ChEBI" id="CHEBI:15378"/>
        <dbReference type="ChEBI" id="CHEBI:16526"/>
        <dbReference type="ChEBI" id="CHEBI:57792"/>
        <dbReference type="ChEBI" id="CHEBI:59776"/>
        <dbReference type="EC" id="2.2.1.7"/>
    </reaction>
</comment>
<evidence type="ECO:0000313" key="14">
    <source>
        <dbReference type="Proteomes" id="UP000006286"/>
    </source>
</evidence>
<comment type="cofactor">
    <cofactor evidence="11">
        <name>Mg(2+)</name>
        <dbReference type="ChEBI" id="CHEBI:18420"/>
    </cofactor>
    <text evidence="11">Binds 1 Mg(2+) ion per subunit.</text>
</comment>
<evidence type="ECO:0000256" key="7">
    <source>
        <dbReference type="ARBA" id="ARBA00022977"/>
    </source>
</evidence>
<dbReference type="SUPFAM" id="SSF52518">
    <property type="entry name" value="Thiamin diphosphate-binding fold (THDP-binding)"/>
    <property type="match status" value="2"/>
</dbReference>
<comment type="subunit">
    <text evidence="3 11">Homodimer.</text>
</comment>
<dbReference type="OrthoDB" id="9803371at2"/>
<dbReference type="NCBIfam" id="NF003933">
    <property type="entry name" value="PRK05444.2-2"/>
    <property type="match status" value="1"/>
</dbReference>
<feature type="domain" description="Transketolase-like pyrimidine-binding" evidence="12">
    <location>
        <begin position="328"/>
        <end position="492"/>
    </location>
</feature>
<dbReference type="STRING" id="930169.B5T_00866"/>
<dbReference type="InterPro" id="IPR049557">
    <property type="entry name" value="Transketolase_CS"/>
</dbReference>
<dbReference type="EC" id="2.2.1.7" evidence="11"/>
<keyword evidence="14" id="KW-1185">Reference proteome</keyword>
<dbReference type="eggNOG" id="COG1154">
    <property type="taxonomic scope" value="Bacteria"/>
</dbReference>
<comment type="function">
    <text evidence="10 11">Catalyzes the acyloin condensation reaction between C atoms 2 and 3 of pyruvate and glyceraldehyde 3-phosphate to yield 1-deoxy-D-xylulose-5-phosphate (DXP).</text>
</comment>
<accession>K0C9C3</accession>
<dbReference type="Gene3D" id="3.40.50.970">
    <property type="match status" value="2"/>
</dbReference>
<dbReference type="UniPathway" id="UPA00064">
    <property type="reaction ID" value="UER00091"/>
</dbReference>
<keyword evidence="5 11" id="KW-0479">Metal-binding</keyword>
<dbReference type="RefSeq" id="WP_014993231.1">
    <property type="nucleotide sequence ID" value="NC_018691.1"/>
</dbReference>
<evidence type="ECO:0000256" key="8">
    <source>
        <dbReference type="ARBA" id="ARBA00023052"/>
    </source>
</evidence>
<dbReference type="Pfam" id="PF02779">
    <property type="entry name" value="Transket_pyr"/>
    <property type="match status" value="1"/>
</dbReference>
<comment type="cofactor">
    <cofactor evidence="11">
        <name>thiamine diphosphate</name>
        <dbReference type="ChEBI" id="CHEBI:58937"/>
    </cofactor>
    <text evidence="11">Binds 1 thiamine pyrophosphate per subunit.</text>
</comment>
<gene>
    <name evidence="11 13" type="primary">dxs</name>
    <name evidence="13" type="ordered locus">B5T_00866</name>
</gene>
<dbReference type="PANTHER" id="PTHR43322:SF5">
    <property type="entry name" value="1-DEOXY-D-XYLULOSE-5-PHOSPHATE SYNTHASE, CHLOROPLASTIC"/>
    <property type="match status" value="1"/>
</dbReference>
<dbReference type="FunFam" id="3.40.50.920:FF:000002">
    <property type="entry name" value="1-deoxy-D-xylulose-5-phosphate synthase"/>
    <property type="match status" value="1"/>
</dbReference>
<dbReference type="InterPro" id="IPR033248">
    <property type="entry name" value="Transketolase_C"/>
</dbReference>
<dbReference type="GO" id="GO:0030976">
    <property type="term" value="F:thiamine pyrophosphate binding"/>
    <property type="evidence" value="ECO:0007669"/>
    <property type="project" value="UniProtKB-UniRule"/>
</dbReference>
<evidence type="ECO:0000256" key="3">
    <source>
        <dbReference type="ARBA" id="ARBA00011738"/>
    </source>
</evidence>
<keyword evidence="9 11" id="KW-0414">Isoprene biosynthesis</keyword>
<dbReference type="Proteomes" id="UP000006286">
    <property type="component" value="Chromosome"/>
</dbReference>
<dbReference type="Gene3D" id="3.40.50.920">
    <property type="match status" value="1"/>
</dbReference>
<evidence type="ECO:0000256" key="6">
    <source>
        <dbReference type="ARBA" id="ARBA00022842"/>
    </source>
</evidence>
<keyword evidence="7 11" id="KW-0784">Thiamine biosynthesis</keyword>
<dbReference type="PATRIC" id="fig|930169.3.peg.851"/>
<comment type="similarity">
    <text evidence="2 11">Belongs to the transketolase family. DXPS subfamily.</text>
</comment>
<dbReference type="GO" id="GO:0008661">
    <property type="term" value="F:1-deoxy-D-xylulose-5-phosphate synthase activity"/>
    <property type="evidence" value="ECO:0007669"/>
    <property type="project" value="UniProtKB-UniRule"/>
</dbReference>
<protein>
    <recommendedName>
        <fullName evidence="11">1-deoxy-D-xylulose-5-phosphate synthase</fullName>
        <ecNumber evidence="11">2.2.1.7</ecNumber>
    </recommendedName>
    <alternativeName>
        <fullName evidence="11">1-deoxyxylulose-5-phosphate synthase</fullName>
        <shortName evidence="11">DXP synthase</shortName>
        <shortName evidence="11">DXPS</shortName>
    </alternativeName>
</protein>
<feature type="binding site" evidence="11">
    <location>
        <position position="188"/>
    </location>
    <ligand>
        <name>thiamine diphosphate</name>
        <dbReference type="ChEBI" id="CHEBI:58937"/>
    </ligand>
</feature>
<keyword evidence="6 11" id="KW-0460">Magnesium</keyword>
<dbReference type="FunFam" id="3.40.50.970:FF:000005">
    <property type="entry name" value="1-deoxy-D-xylulose-5-phosphate synthase"/>
    <property type="match status" value="1"/>
</dbReference>
<dbReference type="GO" id="GO:0019288">
    <property type="term" value="P:isopentenyl diphosphate biosynthetic process, methylerythritol 4-phosphate pathway"/>
    <property type="evidence" value="ECO:0007669"/>
    <property type="project" value="TreeGrafter"/>
</dbReference>
<organism evidence="13 14">
    <name type="scientific">Alcanivorax dieselolei (strain DSM 16502 / CGMCC 1.3690 / MCCC 1A00001 / B-5)</name>
    <name type="common">Alloalcanivorax dieselolei</name>
    <dbReference type="NCBI Taxonomy" id="930169"/>
    <lineage>
        <taxon>Bacteria</taxon>
        <taxon>Pseudomonadati</taxon>
        <taxon>Pseudomonadota</taxon>
        <taxon>Gammaproteobacteria</taxon>
        <taxon>Oceanospirillales</taxon>
        <taxon>Alcanivoracaceae</taxon>
        <taxon>Alloalcanivorax</taxon>
    </lineage>
</organism>
<feature type="binding site" evidence="11">
    <location>
        <position position="379"/>
    </location>
    <ligand>
        <name>thiamine diphosphate</name>
        <dbReference type="ChEBI" id="CHEBI:58937"/>
    </ligand>
</feature>
<evidence type="ECO:0000259" key="12">
    <source>
        <dbReference type="SMART" id="SM00861"/>
    </source>
</evidence>
<evidence type="ECO:0000256" key="4">
    <source>
        <dbReference type="ARBA" id="ARBA00022679"/>
    </source>
</evidence>
<reference evidence="13 14" key="1">
    <citation type="journal article" date="2012" name="J. Bacteriol.">
        <title>Complete genome sequence of Alcanivorax dieselolei type strain B5.</title>
        <authorList>
            <person name="Lai Q."/>
            <person name="Li W."/>
            <person name="Shao Z."/>
        </authorList>
    </citation>
    <scope>NUCLEOTIDE SEQUENCE [LARGE SCALE GENOMIC DNA]</scope>
    <source>
        <strain evidence="14">DSM 16502 / CGMCC 1.3690 / B-5</strain>
    </source>
</reference>
<evidence type="ECO:0000256" key="5">
    <source>
        <dbReference type="ARBA" id="ARBA00022723"/>
    </source>
</evidence>
<evidence type="ECO:0000256" key="1">
    <source>
        <dbReference type="ARBA" id="ARBA00004980"/>
    </source>
</evidence>
<feature type="binding site" evidence="11">
    <location>
        <position position="295"/>
    </location>
    <ligand>
        <name>thiamine diphosphate</name>
        <dbReference type="ChEBI" id="CHEBI:58937"/>
    </ligand>
</feature>
<feature type="binding site" evidence="11">
    <location>
        <begin position="160"/>
        <end position="161"/>
    </location>
    <ligand>
        <name>thiamine diphosphate</name>
        <dbReference type="ChEBI" id="CHEBI:58937"/>
    </ligand>
</feature>
<evidence type="ECO:0000256" key="10">
    <source>
        <dbReference type="ARBA" id="ARBA00055605"/>
    </source>
</evidence>
<name>K0C9C3_ALCDB</name>
<feature type="binding site" evidence="11">
    <location>
        <position position="188"/>
    </location>
    <ligand>
        <name>Mg(2+)</name>
        <dbReference type="ChEBI" id="CHEBI:18420"/>
    </ligand>
</feature>
<evidence type="ECO:0000256" key="2">
    <source>
        <dbReference type="ARBA" id="ARBA00011081"/>
    </source>
</evidence>
<dbReference type="HAMAP" id="MF_00315">
    <property type="entry name" value="DXP_synth"/>
    <property type="match status" value="1"/>
</dbReference>
<dbReference type="NCBIfam" id="TIGR00204">
    <property type="entry name" value="dxs"/>
    <property type="match status" value="1"/>
</dbReference>
<dbReference type="PROSITE" id="PS00802">
    <property type="entry name" value="TRANSKETOLASE_2"/>
    <property type="match status" value="1"/>
</dbReference>